<keyword evidence="4" id="KW-1015">Disulfide bond</keyword>
<dbReference type="PANTHER" id="PTHR11610:SF178">
    <property type="entry name" value="LIPASE MEMBER H-A-LIKE PROTEIN"/>
    <property type="match status" value="1"/>
</dbReference>
<dbReference type="GeneID" id="762712"/>
<evidence type="ECO:0000256" key="4">
    <source>
        <dbReference type="ARBA" id="ARBA00023157"/>
    </source>
</evidence>
<name>A0A7M7G416_STRPU</name>
<dbReference type="InParanoid" id="A0A7M7G416"/>
<evidence type="ECO:0000256" key="2">
    <source>
        <dbReference type="ARBA" id="ARBA00010701"/>
    </source>
</evidence>
<reference evidence="9" key="1">
    <citation type="submission" date="2015-02" db="EMBL/GenBank/DDBJ databases">
        <title>Genome sequencing for Strongylocentrotus purpuratus.</title>
        <authorList>
            <person name="Murali S."/>
            <person name="Liu Y."/>
            <person name="Vee V."/>
            <person name="English A."/>
            <person name="Wang M."/>
            <person name="Skinner E."/>
            <person name="Han Y."/>
            <person name="Muzny D.M."/>
            <person name="Worley K.C."/>
            <person name="Gibbs R.A."/>
        </authorList>
    </citation>
    <scope>NUCLEOTIDE SEQUENCE</scope>
</reference>
<organism evidence="8 9">
    <name type="scientific">Strongylocentrotus purpuratus</name>
    <name type="common">Purple sea urchin</name>
    <dbReference type="NCBI Taxonomy" id="7668"/>
    <lineage>
        <taxon>Eukaryota</taxon>
        <taxon>Metazoa</taxon>
        <taxon>Echinodermata</taxon>
        <taxon>Eleutherozoa</taxon>
        <taxon>Echinozoa</taxon>
        <taxon>Echinoidea</taxon>
        <taxon>Euechinoidea</taxon>
        <taxon>Echinacea</taxon>
        <taxon>Camarodonta</taxon>
        <taxon>Echinidea</taxon>
        <taxon>Strongylocentrotidae</taxon>
        <taxon>Strongylocentrotus</taxon>
    </lineage>
</organism>
<dbReference type="KEGG" id="spu:762712"/>
<dbReference type="Gene3D" id="3.40.50.1820">
    <property type="entry name" value="alpha/beta hydrolase"/>
    <property type="match status" value="1"/>
</dbReference>
<dbReference type="InterPro" id="IPR000734">
    <property type="entry name" value="TAG_lipase"/>
</dbReference>
<protein>
    <recommendedName>
        <fullName evidence="7">Lipase domain-containing protein</fullName>
    </recommendedName>
</protein>
<keyword evidence="9" id="KW-1185">Reference proteome</keyword>
<dbReference type="CDD" id="cd00707">
    <property type="entry name" value="Pancreat_lipase_like"/>
    <property type="match status" value="1"/>
</dbReference>
<dbReference type="FunCoup" id="A0A7M7G416">
    <property type="interactions" value="1338"/>
</dbReference>
<feature type="domain" description="Lipase" evidence="7">
    <location>
        <begin position="27"/>
        <end position="344"/>
    </location>
</feature>
<accession>A0A7M7G416</accession>
<feature type="chain" id="PRO_5029523791" description="Lipase domain-containing protein" evidence="6">
    <location>
        <begin position="19"/>
        <end position="345"/>
    </location>
</feature>
<evidence type="ECO:0000259" key="7">
    <source>
        <dbReference type="Pfam" id="PF00151"/>
    </source>
</evidence>
<dbReference type="InterPro" id="IPR029058">
    <property type="entry name" value="AB_hydrolase_fold"/>
</dbReference>
<evidence type="ECO:0000256" key="6">
    <source>
        <dbReference type="SAM" id="SignalP"/>
    </source>
</evidence>
<dbReference type="GO" id="GO:0005615">
    <property type="term" value="C:extracellular space"/>
    <property type="evidence" value="ECO:0000318"/>
    <property type="project" value="GO_Central"/>
</dbReference>
<dbReference type="EnsemblMetazoa" id="XM_001198442">
    <property type="protein sequence ID" value="XP_001198442"/>
    <property type="gene ID" value="LOC762712"/>
</dbReference>
<comment type="similarity">
    <text evidence="2 5">Belongs to the AB hydrolase superfamily. Lipase family.</text>
</comment>
<sequence>MDFFRSFAGLASILTAFMGPTTPPSSEVCFGKVGCFSNILPCHSFEMSRPEDINTRFFLFTRLNRDKAQEITWRDVITIEESQFNGTRPTKFVIHGWIENTRKSSFIKMKNTLLDNEDVNVIMVDWRGGSLDIYENSVQNIRVVGREIAILARKLDRLFNAPLSSMHAIGHSLGAHTAGYAGSELSGFGRITAMDPAGPYFRGPQLHPDCRLDRTDALFVDVIHTDGTNTSSFIMGMNGLGLQEQIGHQDFYPNGGKHMPGCLPLTHCSHYRAVYYFTQSISTCSYQATHRCDSWDLIANVKSRCPAYPARKKGKISKPRMGYYADSSHGEGAFYLRTGGSFPYC</sequence>
<dbReference type="GO" id="GO:0016298">
    <property type="term" value="F:lipase activity"/>
    <property type="evidence" value="ECO:0000318"/>
    <property type="project" value="GO_Central"/>
</dbReference>
<dbReference type="RefSeq" id="XP_001198442.2">
    <property type="nucleotide sequence ID" value="XM_001198442.4"/>
</dbReference>
<proteinExistence type="inferred from homology"/>
<dbReference type="GO" id="GO:0004806">
    <property type="term" value="F:triacylglycerol lipase activity"/>
    <property type="evidence" value="ECO:0007669"/>
    <property type="project" value="InterPro"/>
</dbReference>
<dbReference type="PRINTS" id="PR00821">
    <property type="entry name" value="TAGLIPASE"/>
</dbReference>
<reference evidence="8" key="2">
    <citation type="submission" date="2021-01" db="UniProtKB">
        <authorList>
            <consortium name="EnsemblMetazoa"/>
        </authorList>
    </citation>
    <scope>IDENTIFICATION</scope>
</reference>
<dbReference type="GO" id="GO:0016042">
    <property type="term" value="P:lipid catabolic process"/>
    <property type="evidence" value="ECO:0000318"/>
    <property type="project" value="GO_Central"/>
</dbReference>
<dbReference type="SUPFAM" id="SSF53474">
    <property type="entry name" value="alpha/beta-Hydrolases"/>
    <property type="match status" value="1"/>
</dbReference>
<dbReference type="PANTHER" id="PTHR11610">
    <property type="entry name" value="LIPASE"/>
    <property type="match status" value="1"/>
</dbReference>
<evidence type="ECO:0000256" key="1">
    <source>
        <dbReference type="ARBA" id="ARBA00004613"/>
    </source>
</evidence>
<dbReference type="FunFam" id="3.40.50.1820:FF:001172">
    <property type="entry name" value="Uncharacterized protein"/>
    <property type="match status" value="1"/>
</dbReference>
<keyword evidence="6" id="KW-0732">Signal</keyword>
<evidence type="ECO:0000256" key="5">
    <source>
        <dbReference type="RuleBase" id="RU004262"/>
    </source>
</evidence>
<dbReference type="InterPro" id="IPR002331">
    <property type="entry name" value="Lipase_panc"/>
</dbReference>
<dbReference type="AlphaFoldDB" id="A0A7M7G416"/>
<evidence type="ECO:0000256" key="3">
    <source>
        <dbReference type="ARBA" id="ARBA00022525"/>
    </source>
</evidence>
<feature type="signal peptide" evidence="6">
    <location>
        <begin position="1"/>
        <end position="18"/>
    </location>
</feature>
<dbReference type="InterPro" id="IPR013818">
    <property type="entry name" value="Lipase"/>
</dbReference>
<dbReference type="OMA" id="WNIDSIR"/>
<comment type="subcellular location">
    <subcellularLocation>
        <location evidence="1">Secreted</location>
    </subcellularLocation>
</comment>
<keyword evidence="3" id="KW-0964">Secreted</keyword>
<dbReference type="OrthoDB" id="199913at2759"/>
<dbReference type="InterPro" id="IPR033906">
    <property type="entry name" value="Lipase_N"/>
</dbReference>
<evidence type="ECO:0000313" key="9">
    <source>
        <dbReference type="Proteomes" id="UP000007110"/>
    </source>
</evidence>
<dbReference type="Proteomes" id="UP000007110">
    <property type="component" value="Unassembled WGS sequence"/>
</dbReference>
<dbReference type="Pfam" id="PF00151">
    <property type="entry name" value="Lipase"/>
    <property type="match status" value="1"/>
</dbReference>
<dbReference type="PRINTS" id="PR00823">
    <property type="entry name" value="PANCLIPASE"/>
</dbReference>
<evidence type="ECO:0000313" key="8">
    <source>
        <dbReference type="EnsemblMetazoa" id="XP_001198442"/>
    </source>
</evidence>